<name>A0A1X7VWK1_AMPQE</name>
<organism evidence="5">
    <name type="scientific">Amphimedon queenslandica</name>
    <name type="common">Sponge</name>
    <dbReference type="NCBI Taxonomy" id="400682"/>
    <lineage>
        <taxon>Eukaryota</taxon>
        <taxon>Metazoa</taxon>
        <taxon>Porifera</taxon>
        <taxon>Demospongiae</taxon>
        <taxon>Heteroscleromorpha</taxon>
        <taxon>Haplosclerida</taxon>
        <taxon>Niphatidae</taxon>
        <taxon>Amphimedon</taxon>
    </lineage>
</organism>
<dbReference type="PROSITE" id="PS50089">
    <property type="entry name" value="ZF_RING_2"/>
    <property type="match status" value="1"/>
</dbReference>
<sequence length="143" mass="16283">LLFSSNENKTCHSTHLQYLSPSVEWFPHNEEMCDVCNGQRRGKPKQRKHPGGHPSNLKAHIRFVTSHCIPHFSLSQVTNKTYSDILTCKLCSLSISDPVEVLPCQSLFFSSCLHAYVNKYMETFHCPGCSDDHMCTDAIFTYI</sequence>
<dbReference type="Gene3D" id="3.30.40.10">
    <property type="entry name" value="Zinc/RING finger domain, C3HC4 (zinc finger)"/>
    <property type="match status" value="1"/>
</dbReference>
<feature type="domain" description="RING-type" evidence="4">
    <location>
        <begin position="88"/>
        <end position="130"/>
    </location>
</feature>
<keyword evidence="1 3" id="KW-0863">Zinc-finger</keyword>
<evidence type="ECO:0000256" key="2">
    <source>
        <dbReference type="ARBA" id="ARBA00022833"/>
    </source>
</evidence>
<dbReference type="SUPFAM" id="SSF57850">
    <property type="entry name" value="RING/U-box"/>
    <property type="match status" value="1"/>
</dbReference>
<keyword evidence="2" id="KW-0862">Zinc</keyword>
<protein>
    <recommendedName>
        <fullName evidence="4">RING-type domain-containing protein</fullName>
    </recommendedName>
</protein>
<keyword evidence="1 3" id="KW-0479">Metal-binding</keyword>
<dbReference type="InParanoid" id="A0A1X7VWK1"/>
<dbReference type="InterPro" id="IPR001841">
    <property type="entry name" value="Znf_RING"/>
</dbReference>
<evidence type="ECO:0000259" key="4">
    <source>
        <dbReference type="PROSITE" id="PS50089"/>
    </source>
</evidence>
<reference evidence="5" key="1">
    <citation type="submission" date="2017-05" db="UniProtKB">
        <authorList>
            <consortium name="EnsemblMetazoa"/>
        </authorList>
    </citation>
    <scope>IDENTIFICATION</scope>
</reference>
<dbReference type="GO" id="GO:0008270">
    <property type="term" value="F:zinc ion binding"/>
    <property type="evidence" value="ECO:0007669"/>
    <property type="project" value="UniProtKB-KW"/>
</dbReference>
<dbReference type="EnsemblMetazoa" id="Aqu2.1.44498_001">
    <property type="protein sequence ID" value="Aqu2.1.44498_001"/>
    <property type="gene ID" value="Aqu2.1.44498"/>
</dbReference>
<accession>A0A1X7VWK1</accession>
<proteinExistence type="predicted"/>
<evidence type="ECO:0000256" key="3">
    <source>
        <dbReference type="PROSITE-ProRule" id="PRU00175"/>
    </source>
</evidence>
<evidence type="ECO:0000256" key="1">
    <source>
        <dbReference type="ARBA" id="ARBA00022771"/>
    </source>
</evidence>
<evidence type="ECO:0000313" key="5">
    <source>
        <dbReference type="EnsemblMetazoa" id="Aqu2.1.44498_001"/>
    </source>
</evidence>
<dbReference type="AlphaFoldDB" id="A0A1X7VWK1"/>
<dbReference type="InterPro" id="IPR013083">
    <property type="entry name" value="Znf_RING/FYVE/PHD"/>
</dbReference>